<dbReference type="InterPro" id="IPR012162">
    <property type="entry name" value="PNPase"/>
</dbReference>
<sequence length="144" mass="16168">MEIFGENKENMDKAFEWIKGITTVPEEGTIYTGKVVSILEFGAFVQILPGKEGLLHISELDWKKVEKVEDVLNIGDMVEVKLLEMDQKSGKMRLSRKALMEKPEGYVEPVRRPRPEGGSNDRGRGGRPDGRNGGRGNDRGPRRS</sequence>
<evidence type="ECO:0000259" key="3">
    <source>
        <dbReference type="PROSITE" id="PS50126"/>
    </source>
</evidence>
<dbReference type="GO" id="GO:0006402">
    <property type="term" value="P:mRNA catabolic process"/>
    <property type="evidence" value="ECO:0007669"/>
    <property type="project" value="InterPro"/>
</dbReference>
<dbReference type="CDD" id="cd04472">
    <property type="entry name" value="S1_PNPase"/>
    <property type="match status" value="1"/>
</dbReference>
<dbReference type="AlphaFoldDB" id="A0A645HXN2"/>
<organism evidence="4">
    <name type="scientific">bioreactor metagenome</name>
    <dbReference type="NCBI Taxonomy" id="1076179"/>
    <lineage>
        <taxon>unclassified sequences</taxon>
        <taxon>metagenomes</taxon>
        <taxon>ecological metagenomes</taxon>
    </lineage>
</organism>
<dbReference type="GO" id="GO:0000175">
    <property type="term" value="F:3'-5'-RNA exonuclease activity"/>
    <property type="evidence" value="ECO:0007669"/>
    <property type="project" value="TreeGrafter"/>
</dbReference>
<dbReference type="FunFam" id="2.40.50.140:FF:000023">
    <property type="entry name" value="Polyribonucleotide nucleotidyltransferase"/>
    <property type="match status" value="1"/>
</dbReference>
<keyword evidence="4" id="KW-0808">Transferase</keyword>
<dbReference type="EC" id="2.7.7.8" evidence="4"/>
<dbReference type="InterPro" id="IPR003029">
    <property type="entry name" value="S1_domain"/>
</dbReference>
<dbReference type="GO" id="GO:0004654">
    <property type="term" value="F:polyribonucleotide nucleotidyltransferase activity"/>
    <property type="evidence" value="ECO:0007669"/>
    <property type="project" value="UniProtKB-EC"/>
</dbReference>
<evidence type="ECO:0000256" key="1">
    <source>
        <dbReference type="ARBA" id="ARBA00022842"/>
    </source>
</evidence>
<dbReference type="PANTHER" id="PTHR11252">
    <property type="entry name" value="POLYRIBONUCLEOTIDE NUCLEOTIDYLTRANSFERASE"/>
    <property type="match status" value="1"/>
</dbReference>
<dbReference type="GO" id="GO:0005829">
    <property type="term" value="C:cytosol"/>
    <property type="evidence" value="ECO:0007669"/>
    <property type="project" value="TreeGrafter"/>
</dbReference>
<gene>
    <name evidence="4" type="primary">pnp_72</name>
    <name evidence="4" type="ORF">SDC9_191352</name>
</gene>
<dbReference type="SUPFAM" id="SSF50249">
    <property type="entry name" value="Nucleic acid-binding proteins"/>
    <property type="match status" value="1"/>
</dbReference>
<dbReference type="Gene3D" id="2.40.50.140">
    <property type="entry name" value="Nucleic acid-binding proteins"/>
    <property type="match status" value="1"/>
</dbReference>
<keyword evidence="1" id="KW-0460">Magnesium</keyword>
<dbReference type="GO" id="GO:0003723">
    <property type="term" value="F:RNA binding"/>
    <property type="evidence" value="ECO:0007669"/>
    <property type="project" value="InterPro"/>
</dbReference>
<dbReference type="InterPro" id="IPR012340">
    <property type="entry name" value="NA-bd_OB-fold"/>
</dbReference>
<name>A0A645HXN2_9ZZZZ</name>
<accession>A0A645HXN2</accession>
<protein>
    <submittedName>
        <fullName evidence="4">Polyribonucleotide nucleotidyltransferase</fullName>
        <ecNumber evidence="4">2.7.7.8</ecNumber>
    </submittedName>
</protein>
<proteinExistence type="predicted"/>
<evidence type="ECO:0000313" key="4">
    <source>
        <dbReference type="EMBL" id="MPN43791.1"/>
    </source>
</evidence>
<dbReference type="PROSITE" id="PS50126">
    <property type="entry name" value="S1"/>
    <property type="match status" value="1"/>
</dbReference>
<dbReference type="SMART" id="SM00316">
    <property type="entry name" value="S1"/>
    <property type="match status" value="1"/>
</dbReference>
<evidence type="ECO:0000256" key="2">
    <source>
        <dbReference type="SAM" id="MobiDB-lite"/>
    </source>
</evidence>
<feature type="region of interest" description="Disordered" evidence="2">
    <location>
        <begin position="94"/>
        <end position="144"/>
    </location>
</feature>
<comment type="caution">
    <text evidence="4">The sequence shown here is derived from an EMBL/GenBank/DDBJ whole genome shotgun (WGS) entry which is preliminary data.</text>
</comment>
<feature type="compositionally biased region" description="Basic and acidic residues" evidence="2">
    <location>
        <begin position="98"/>
        <end position="144"/>
    </location>
</feature>
<keyword evidence="4" id="KW-0548">Nucleotidyltransferase</keyword>
<dbReference type="EMBL" id="VSSQ01102406">
    <property type="protein sequence ID" value="MPN43791.1"/>
    <property type="molecule type" value="Genomic_DNA"/>
</dbReference>
<feature type="domain" description="S1 motif" evidence="3">
    <location>
        <begin position="28"/>
        <end position="97"/>
    </location>
</feature>
<dbReference type="Pfam" id="PF00575">
    <property type="entry name" value="S1"/>
    <property type="match status" value="1"/>
</dbReference>
<dbReference type="PANTHER" id="PTHR11252:SF0">
    <property type="entry name" value="POLYRIBONUCLEOTIDE NUCLEOTIDYLTRANSFERASE 1, MITOCHONDRIAL"/>
    <property type="match status" value="1"/>
</dbReference>
<reference evidence="4" key="1">
    <citation type="submission" date="2019-08" db="EMBL/GenBank/DDBJ databases">
        <authorList>
            <person name="Kucharzyk K."/>
            <person name="Murdoch R.W."/>
            <person name="Higgins S."/>
            <person name="Loffler F."/>
        </authorList>
    </citation>
    <scope>NUCLEOTIDE SEQUENCE</scope>
</reference>